<name>A0A9W9Q7F8_9EURO</name>
<proteinExistence type="predicted"/>
<sequence>MGTFLRKGGDIDALYALHTLLLSDFSNVIVLGQARTKRTLGVTDAALNNRSLDEALIQRAVQYMVDSSRASRLTYNSYAVMGTTELVDPLQSLNMKENIPITGAL</sequence>
<evidence type="ECO:0000313" key="1">
    <source>
        <dbReference type="EMBL" id="KAJ5324322.1"/>
    </source>
</evidence>
<reference evidence="1" key="2">
    <citation type="journal article" date="2023" name="IMA Fungus">
        <title>Comparative genomic study of the Penicillium genus elucidates a diverse pangenome and 15 lateral gene transfer events.</title>
        <authorList>
            <person name="Petersen C."/>
            <person name="Sorensen T."/>
            <person name="Nielsen M.R."/>
            <person name="Sondergaard T.E."/>
            <person name="Sorensen J.L."/>
            <person name="Fitzpatrick D.A."/>
            <person name="Frisvad J.C."/>
            <person name="Nielsen K.L."/>
        </authorList>
    </citation>
    <scope>NUCLEOTIDE SEQUENCE</scope>
    <source>
        <strain evidence="1">IBT 21472</strain>
    </source>
</reference>
<dbReference type="AlphaFoldDB" id="A0A9W9Q7F8"/>
<organism evidence="1 2">
    <name type="scientific">Penicillium atrosanguineum</name>
    <dbReference type="NCBI Taxonomy" id="1132637"/>
    <lineage>
        <taxon>Eukaryota</taxon>
        <taxon>Fungi</taxon>
        <taxon>Dikarya</taxon>
        <taxon>Ascomycota</taxon>
        <taxon>Pezizomycotina</taxon>
        <taxon>Eurotiomycetes</taxon>
        <taxon>Eurotiomycetidae</taxon>
        <taxon>Eurotiales</taxon>
        <taxon>Aspergillaceae</taxon>
        <taxon>Penicillium</taxon>
    </lineage>
</organism>
<evidence type="ECO:0000313" key="2">
    <source>
        <dbReference type="Proteomes" id="UP001147746"/>
    </source>
</evidence>
<gene>
    <name evidence="1" type="ORF">N7476_002922</name>
</gene>
<dbReference type="Proteomes" id="UP001147746">
    <property type="component" value="Unassembled WGS sequence"/>
</dbReference>
<protein>
    <submittedName>
        <fullName evidence="1">Uncharacterized protein</fullName>
    </submittedName>
</protein>
<keyword evidence="2" id="KW-1185">Reference proteome</keyword>
<reference evidence="1" key="1">
    <citation type="submission" date="2022-12" db="EMBL/GenBank/DDBJ databases">
        <authorList>
            <person name="Petersen C."/>
        </authorList>
    </citation>
    <scope>NUCLEOTIDE SEQUENCE</scope>
    <source>
        <strain evidence="1">IBT 21472</strain>
    </source>
</reference>
<comment type="caution">
    <text evidence="1">The sequence shown here is derived from an EMBL/GenBank/DDBJ whole genome shotgun (WGS) entry which is preliminary data.</text>
</comment>
<accession>A0A9W9Q7F8</accession>
<dbReference type="EMBL" id="JAPZBO010000002">
    <property type="protein sequence ID" value="KAJ5324322.1"/>
    <property type="molecule type" value="Genomic_DNA"/>
</dbReference>